<name>A0ABP8YAM8_9ACTN</name>
<dbReference type="RefSeq" id="WP_345524758.1">
    <property type="nucleotide sequence ID" value="NZ_BAABKN010000004.1"/>
</dbReference>
<gene>
    <name evidence="5" type="ORF">GCM10023350_03000</name>
</gene>
<accession>A0ABP8YAM8</accession>
<evidence type="ECO:0000313" key="5">
    <source>
        <dbReference type="EMBL" id="GAA4724110.1"/>
    </source>
</evidence>
<keyword evidence="1" id="KW-0326">Glycosidase</keyword>
<dbReference type="PANTHER" id="PTHR46066:SF2">
    <property type="entry name" value="CHITINASE DOMAIN-CONTAINING PROTEIN 1"/>
    <property type="match status" value="1"/>
</dbReference>
<dbReference type="Proteomes" id="UP001499882">
    <property type="component" value="Unassembled WGS sequence"/>
</dbReference>
<dbReference type="Pfam" id="PF00041">
    <property type="entry name" value="fn3"/>
    <property type="match status" value="1"/>
</dbReference>
<dbReference type="Gene3D" id="3.20.20.80">
    <property type="entry name" value="Glycosidases"/>
    <property type="match status" value="1"/>
</dbReference>
<dbReference type="InterPro" id="IPR003961">
    <property type="entry name" value="FN3_dom"/>
</dbReference>
<dbReference type="InterPro" id="IPR013783">
    <property type="entry name" value="Ig-like_fold"/>
</dbReference>
<feature type="domain" description="Fibronectin type-III" evidence="4">
    <location>
        <begin position="128"/>
        <end position="213"/>
    </location>
</feature>
<evidence type="ECO:0000256" key="3">
    <source>
        <dbReference type="SAM" id="SignalP"/>
    </source>
</evidence>
<dbReference type="PANTHER" id="PTHR46066">
    <property type="entry name" value="CHITINASE DOMAIN-CONTAINING PROTEIN 1 FAMILY MEMBER"/>
    <property type="match status" value="1"/>
</dbReference>
<evidence type="ECO:0000259" key="4">
    <source>
        <dbReference type="PROSITE" id="PS50853"/>
    </source>
</evidence>
<keyword evidence="6" id="KW-1185">Reference proteome</keyword>
<keyword evidence="2" id="KW-0119">Carbohydrate metabolism</keyword>
<dbReference type="CDD" id="cd00063">
    <property type="entry name" value="FN3"/>
    <property type="match status" value="1"/>
</dbReference>
<dbReference type="SUPFAM" id="SSF49265">
    <property type="entry name" value="Fibronectin type III"/>
    <property type="match status" value="1"/>
</dbReference>
<organism evidence="5 6">
    <name type="scientific">Nocardioides endophyticus</name>
    <dbReference type="NCBI Taxonomy" id="1353775"/>
    <lineage>
        <taxon>Bacteria</taxon>
        <taxon>Bacillati</taxon>
        <taxon>Actinomycetota</taxon>
        <taxon>Actinomycetes</taxon>
        <taxon>Propionibacteriales</taxon>
        <taxon>Nocardioidaceae</taxon>
        <taxon>Nocardioides</taxon>
    </lineage>
</organism>
<proteinExistence type="predicted"/>
<protein>
    <recommendedName>
        <fullName evidence="4">Fibronectin type-III domain-containing protein</fullName>
    </recommendedName>
</protein>
<dbReference type="SMART" id="SM00060">
    <property type="entry name" value="FN3"/>
    <property type="match status" value="2"/>
</dbReference>
<dbReference type="Gene3D" id="2.60.40.10">
    <property type="entry name" value="Immunoglobulins"/>
    <property type="match status" value="2"/>
</dbReference>
<keyword evidence="2" id="KW-0624">Polysaccharide degradation</keyword>
<evidence type="ECO:0000256" key="2">
    <source>
        <dbReference type="ARBA" id="ARBA00023326"/>
    </source>
</evidence>
<dbReference type="PROSITE" id="PS50853">
    <property type="entry name" value="FN3"/>
    <property type="match status" value="1"/>
</dbReference>
<evidence type="ECO:0000313" key="6">
    <source>
        <dbReference type="Proteomes" id="UP001499882"/>
    </source>
</evidence>
<dbReference type="InterPro" id="IPR036116">
    <property type="entry name" value="FN3_sf"/>
</dbReference>
<evidence type="ECO:0000256" key="1">
    <source>
        <dbReference type="ARBA" id="ARBA00023295"/>
    </source>
</evidence>
<dbReference type="EMBL" id="BAABKN010000004">
    <property type="protein sequence ID" value="GAA4724110.1"/>
    <property type="molecule type" value="Genomic_DNA"/>
</dbReference>
<sequence>MSKASRMITCLVAAAVAVAGLTNPAAAAPRPAAPSRPGPLTVAAVTQDGAVVDFGRSTGVGRVSYRIRADGKTVHRSRRTSRVRVPLRCGRTYYVTAVAVDGRGRRSTPSPGAKLRTPACLDRTRPSTPARLTPAARTSTTVSLTWPAAKDKVGVTGYLVYRDGVLLGGATGRSYVARNLRPSTAYSFSVRARDRAGNRSKPVVLRASTTAPPQATGDVRAYVLTSDDDSFADAQQHYEQLDRVFPTFFTMTAAGDVIGTGRPTLTTWFQDRGVLVLPRFHTEDTAAIEALVTDPVARSYGARQIAAVVAAGGYDGANLDLEMTMPPTGTGGLTQAQRWDRLRYGYTVFVEEVAALVHAGGGLVSVAVSPNWCTRTDPATREVLYCTDSASTSTRRGRAYLFDYARLGEVVDELWVMAWGLHWATSDSGPVADVRWLEAVTDYYADLFEDRPDLRAKLTLGTNLYAMDWSEYVLRADRISWPGTAFPAAPTCADSARAARARTSYDGLPGEGVLVIDWICITRYAATWEHRDVDPTKFTAQAFDEASAENVLTAPDPVRPGAQRVLWYVDVRTIKRRAALAAAEGWRFGFWRLGREDQDIWAIDALQDGSLS</sequence>
<keyword evidence="1" id="KW-0378">Hydrolase</keyword>
<comment type="caution">
    <text evidence="5">The sequence shown here is derived from an EMBL/GenBank/DDBJ whole genome shotgun (WGS) entry which is preliminary data.</text>
</comment>
<dbReference type="SUPFAM" id="SSF51445">
    <property type="entry name" value="(Trans)glycosidases"/>
    <property type="match status" value="1"/>
</dbReference>
<keyword evidence="3" id="KW-0732">Signal</keyword>
<feature type="signal peptide" evidence="3">
    <location>
        <begin position="1"/>
        <end position="27"/>
    </location>
</feature>
<dbReference type="InterPro" id="IPR017853">
    <property type="entry name" value="GH"/>
</dbReference>
<reference evidence="6" key="1">
    <citation type="journal article" date="2019" name="Int. J. Syst. Evol. Microbiol.">
        <title>The Global Catalogue of Microorganisms (GCM) 10K type strain sequencing project: providing services to taxonomists for standard genome sequencing and annotation.</title>
        <authorList>
            <consortium name="The Broad Institute Genomics Platform"/>
            <consortium name="The Broad Institute Genome Sequencing Center for Infectious Disease"/>
            <person name="Wu L."/>
            <person name="Ma J."/>
        </authorList>
    </citation>
    <scope>NUCLEOTIDE SEQUENCE [LARGE SCALE GENOMIC DNA]</scope>
    <source>
        <strain evidence="6">JCM 18532</strain>
    </source>
</reference>
<feature type="chain" id="PRO_5047358521" description="Fibronectin type-III domain-containing protein" evidence="3">
    <location>
        <begin position="28"/>
        <end position="612"/>
    </location>
</feature>